<organism evidence="13 14">
    <name type="scientific">Kineobactrum sediminis</name>
    <dbReference type="NCBI Taxonomy" id="1905677"/>
    <lineage>
        <taxon>Bacteria</taxon>
        <taxon>Pseudomonadati</taxon>
        <taxon>Pseudomonadota</taxon>
        <taxon>Gammaproteobacteria</taxon>
        <taxon>Cellvibrionales</taxon>
        <taxon>Halieaceae</taxon>
        <taxon>Kineobactrum</taxon>
    </lineage>
</organism>
<sequence length="186" mass="20433">MSAHRPARGLTLVELMIVVAMVGIMAAVAVPGFQGVQQRLQLRAEASRLLVALNLARSEAVRQGIPVSLCPSAYADTGEQVCAGDYSDGWIVFSNRARNRVIDQHDVMLQAYEPMHRNLLLTNRAGTTRSEELITFMPDGSAGRNRTLMICSRQRPDLSSWSLVMNVVGRSRLVRGWGRCPQDGAV</sequence>
<keyword evidence="8 11" id="KW-0472">Membrane</keyword>
<dbReference type="PROSITE" id="PS00409">
    <property type="entry name" value="PROKAR_NTER_METHYL"/>
    <property type="match status" value="1"/>
</dbReference>
<keyword evidence="5" id="KW-0997">Cell inner membrane</keyword>
<keyword evidence="14" id="KW-1185">Reference proteome</keyword>
<dbReference type="Gene3D" id="3.55.40.10">
    <property type="entry name" value="minor pseudopilin epsh domain"/>
    <property type="match status" value="1"/>
</dbReference>
<proteinExistence type="inferred from homology"/>
<evidence type="ECO:0000256" key="1">
    <source>
        <dbReference type="ARBA" id="ARBA00004377"/>
    </source>
</evidence>
<reference evidence="14" key="1">
    <citation type="submission" date="2017-11" db="EMBL/GenBank/DDBJ databases">
        <title>The draft genome sequence of Chromatocurvus sp. F02.</title>
        <authorList>
            <person name="Du Z.-J."/>
            <person name="Chang Y.-Q."/>
        </authorList>
    </citation>
    <scope>NUCLEOTIDE SEQUENCE [LARGE SCALE GENOMIC DNA]</scope>
    <source>
        <strain evidence="14">F02</strain>
    </source>
</reference>
<comment type="similarity">
    <text evidence="9">Belongs to the GSP H family.</text>
</comment>
<dbReference type="InterPro" id="IPR022346">
    <property type="entry name" value="T2SS_GspH"/>
</dbReference>
<evidence type="ECO:0000256" key="9">
    <source>
        <dbReference type="ARBA" id="ARBA00025772"/>
    </source>
</evidence>
<evidence type="ECO:0000256" key="6">
    <source>
        <dbReference type="ARBA" id="ARBA00022692"/>
    </source>
</evidence>
<accession>A0A2N5XZQ6</accession>
<evidence type="ECO:0000259" key="12">
    <source>
        <dbReference type="Pfam" id="PF12019"/>
    </source>
</evidence>
<evidence type="ECO:0000256" key="3">
    <source>
        <dbReference type="ARBA" id="ARBA00022475"/>
    </source>
</evidence>
<dbReference type="EMBL" id="PKLZ01000011">
    <property type="protein sequence ID" value="PLW81626.1"/>
    <property type="molecule type" value="Genomic_DNA"/>
</dbReference>
<keyword evidence="7 11" id="KW-1133">Transmembrane helix</keyword>
<dbReference type="SUPFAM" id="SSF54523">
    <property type="entry name" value="Pili subunits"/>
    <property type="match status" value="1"/>
</dbReference>
<evidence type="ECO:0000256" key="4">
    <source>
        <dbReference type="ARBA" id="ARBA00022481"/>
    </source>
</evidence>
<keyword evidence="4" id="KW-0488">Methylation</keyword>
<evidence type="ECO:0000256" key="5">
    <source>
        <dbReference type="ARBA" id="ARBA00022519"/>
    </source>
</evidence>
<dbReference type="NCBIfam" id="TIGR02532">
    <property type="entry name" value="IV_pilin_GFxxxE"/>
    <property type="match status" value="1"/>
</dbReference>
<dbReference type="GO" id="GO:0005886">
    <property type="term" value="C:plasma membrane"/>
    <property type="evidence" value="ECO:0007669"/>
    <property type="project" value="UniProtKB-SubCell"/>
</dbReference>
<evidence type="ECO:0000256" key="10">
    <source>
        <dbReference type="ARBA" id="ARBA00030775"/>
    </source>
</evidence>
<dbReference type="AlphaFoldDB" id="A0A2N5XZQ6"/>
<evidence type="ECO:0000256" key="7">
    <source>
        <dbReference type="ARBA" id="ARBA00022989"/>
    </source>
</evidence>
<dbReference type="InterPro" id="IPR012902">
    <property type="entry name" value="N_methyl_site"/>
</dbReference>
<name>A0A2N5XZQ6_9GAMM</name>
<keyword evidence="3" id="KW-1003">Cell membrane</keyword>
<evidence type="ECO:0000313" key="14">
    <source>
        <dbReference type="Proteomes" id="UP000234845"/>
    </source>
</evidence>
<gene>
    <name evidence="13" type="primary">gspH</name>
    <name evidence="13" type="ORF">CWI75_14235</name>
</gene>
<dbReference type="Proteomes" id="UP000234845">
    <property type="component" value="Unassembled WGS sequence"/>
</dbReference>
<dbReference type="RefSeq" id="WP_101522189.1">
    <property type="nucleotide sequence ID" value="NZ_PKLZ01000011.1"/>
</dbReference>
<keyword evidence="6 11" id="KW-0812">Transmembrane</keyword>
<dbReference type="Pfam" id="PF12019">
    <property type="entry name" value="GspH"/>
    <property type="match status" value="1"/>
</dbReference>
<dbReference type="GO" id="GO:0015628">
    <property type="term" value="P:protein secretion by the type II secretion system"/>
    <property type="evidence" value="ECO:0007669"/>
    <property type="project" value="InterPro"/>
</dbReference>
<evidence type="ECO:0000313" key="13">
    <source>
        <dbReference type="EMBL" id="PLW81626.1"/>
    </source>
</evidence>
<evidence type="ECO:0000256" key="11">
    <source>
        <dbReference type="SAM" id="Phobius"/>
    </source>
</evidence>
<comment type="subcellular location">
    <subcellularLocation>
        <location evidence="1">Cell inner membrane</location>
        <topology evidence="1">Single-pass membrane protein</topology>
    </subcellularLocation>
</comment>
<dbReference type="InterPro" id="IPR045584">
    <property type="entry name" value="Pilin-like"/>
</dbReference>
<comment type="caution">
    <text evidence="13">The sequence shown here is derived from an EMBL/GenBank/DDBJ whole genome shotgun (WGS) entry which is preliminary data.</text>
</comment>
<dbReference type="GO" id="GO:0015627">
    <property type="term" value="C:type II protein secretion system complex"/>
    <property type="evidence" value="ECO:0007669"/>
    <property type="project" value="InterPro"/>
</dbReference>
<evidence type="ECO:0000256" key="8">
    <source>
        <dbReference type="ARBA" id="ARBA00023136"/>
    </source>
</evidence>
<protein>
    <recommendedName>
        <fullName evidence="2">Type II secretion system protein H</fullName>
    </recommendedName>
    <alternativeName>
        <fullName evidence="10">General secretion pathway protein H</fullName>
    </alternativeName>
</protein>
<feature type="transmembrane region" description="Helical" evidence="11">
    <location>
        <begin position="12"/>
        <end position="33"/>
    </location>
</feature>
<feature type="domain" description="General secretion pathway GspH" evidence="12">
    <location>
        <begin position="45"/>
        <end position="167"/>
    </location>
</feature>
<dbReference type="Pfam" id="PF07963">
    <property type="entry name" value="N_methyl"/>
    <property type="match status" value="1"/>
</dbReference>
<evidence type="ECO:0000256" key="2">
    <source>
        <dbReference type="ARBA" id="ARBA00021549"/>
    </source>
</evidence>